<gene>
    <name evidence="2" type="ORF">ENL21_03430</name>
</gene>
<dbReference type="InterPro" id="IPR052024">
    <property type="entry name" value="Methanogen_methyltrans"/>
</dbReference>
<sequence length="337" mass="39353">MKSRERVKRAIHFKGPDRVPISHAILPAAQLKYGQALQEILDQVHEDFGWHLLSDMKPEDFPPLYRKGKNYDDFGTLWQVEMEGICGIPIEYPFADWSNYEDYQWPEFDAGPPKARLYSGHMAGYNEEYYARGAWITFFEQMQQLRGMENLILDLAYRSKEVYRLRDDLLAFNLRWLDKWLALEYDGLHFADDWGAQNALMIDPVFWREFFKPVYKTMFEKVKAKDLDVHFHSDGYIIDIIPDLIDLGVDVLNCQVSVIGIERLGNEFAGKVCFRTDLDSQKIMPFGSPQEVRTHILHVFENLGTPDGGIIACGEIGPDIPLENIRTMYQTFMEYYY</sequence>
<name>A0A7V5LJK8_CALAY</name>
<evidence type="ECO:0000313" key="2">
    <source>
        <dbReference type="EMBL" id="HHE54808.1"/>
    </source>
</evidence>
<dbReference type="PANTHER" id="PTHR47099:SF1">
    <property type="entry name" value="METHYLCOBAMIDE:COM METHYLTRANSFERASE MTBA"/>
    <property type="match status" value="1"/>
</dbReference>
<protein>
    <recommendedName>
        <fullName evidence="1">Uroporphyrinogen decarboxylase (URO-D) domain-containing protein</fullName>
    </recommendedName>
</protein>
<dbReference type="Proteomes" id="UP000886111">
    <property type="component" value="Unassembled WGS sequence"/>
</dbReference>
<dbReference type="Gene3D" id="3.20.20.210">
    <property type="match status" value="1"/>
</dbReference>
<dbReference type="InterPro" id="IPR000257">
    <property type="entry name" value="Uroporphyrinogen_deCOase"/>
</dbReference>
<accession>A0A7V5LJK8</accession>
<dbReference type="AlphaFoldDB" id="A0A7V5LJK8"/>
<organism evidence="2">
    <name type="scientific">Caldithrix abyssi</name>
    <dbReference type="NCBI Taxonomy" id="187145"/>
    <lineage>
        <taxon>Bacteria</taxon>
        <taxon>Pseudomonadati</taxon>
        <taxon>Calditrichota</taxon>
        <taxon>Calditrichia</taxon>
        <taxon>Calditrichales</taxon>
        <taxon>Calditrichaceae</taxon>
        <taxon>Caldithrix</taxon>
    </lineage>
</organism>
<evidence type="ECO:0000259" key="1">
    <source>
        <dbReference type="Pfam" id="PF01208"/>
    </source>
</evidence>
<dbReference type="SUPFAM" id="SSF51726">
    <property type="entry name" value="UROD/MetE-like"/>
    <property type="match status" value="1"/>
</dbReference>
<dbReference type="EMBL" id="DRTD01000245">
    <property type="protein sequence ID" value="HHE54808.1"/>
    <property type="molecule type" value="Genomic_DNA"/>
</dbReference>
<comment type="caution">
    <text evidence="2">The sequence shown here is derived from an EMBL/GenBank/DDBJ whole genome shotgun (WGS) entry which is preliminary data.</text>
</comment>
<dbReference type="GO" id="GO:0006779">
    <property type="term" value="P:porphyrin-containing compound biosynthetic process"/>
    <property type="evidence" value="ECO:0007669"/>
    <property type="project" value="InterPro"/>
</dbReference>
<dbReference type="InterPro" id="IPR038071">
    <property type="entry name" value="UROD/MetE-like_sf"/>
</dbReference>
<reference evidence="2" key="1">
    <citation type="journal article" date="2020" name="mSystems">
        <title>Genome- and Community-Level Interaction Insights into Carbon Utilization and Element Cycling Functions of Hydrothermarchaeota in Hydrothermal Sediment.</title>
        <authorList>
            <person name="Zhou Z."/>
            <person name="Liu Y."/>
            <person name="Xu W."/>
            <person name="Pan J."/>
            <person name="Luo Z.H."/>
            <person name="Li M."/>
        </authorList>
    </citation>
    <scope>NUCLEOTIDE SEQUENCE [LARGE SCALE GENOMIC DNA]</scope>
    <source>
        <strain evidence="2">HyVt-76</strain>
    </source>
</reference>
<proteinExistence type="predicted"/>
<dbReference type="PANTHER" id="PTHR47099">
    <property type="entry name" value="METHYLCOBAMIDE:COM METHYLTRANSFERASE MTBA"/>
    <property type="match status" value="1"/>
</dbReference>
<feature type="domain" description="Uroporphyrinogen decarboxylase (URO-D)" evidence="1">
    <location>
        <begin position="144"/>
        <end position="334"/>
    </location>
</feature>
<dbReference type="GO" id="GO:0004853">
    <property type="term" value="F:uroporphyrinogen decarboxylase activity"/>
    <property type="evidence" value="ECO:0007669"/>
    <property type="project" value="InterPro"/>
</dbReference>
<dbReference type="Pfam" id="PF01208">
    <property type="entry name" value="URO-D"/>
    <property type="match status" value="1"/>
</dbReference>